<proteinExistence type="predicted"/>
<feature type="compositionally biased region" description="Low complexity" evidence="1">
    <location>
        <begin position="153"/>
        <end position="162"/>
    </location>
</feature>
<accession>A0AAW2H8Y5</accession>
<dbReference type="AlphaFoldDB" id="A0AAW2H8Y5"/>
<protein>
    <submittedName>
        <fullName evidence="2">Uncharacterized protein</fullName>
    </submittedName>
</protein>
<gene>
    <name evidence="2" type="ORF">PYX00_008871</name>
</gene>
<name>A0AAW2H8Y5_9NEOP</name>
<organism evidence="2">
    <name type="scientific">Menopon gallinae</name>
    <name type="common">poultry shaft louse</name>
    <dbReference type="NCBI Taxonomy" id="328185"/>
    <lineage>
        <taxon>Eukaryota</taxon>
        <taxon>Metazoa</taxon>
        <taxon>Ecdysozoa</taxon>
        <taxon>Arthropoda</taxon>
        <taxon>Hexapoda</taxon>
        <taxon>Insecta</taxon>
        <taxon>Pterygota</taxon>
        <taxon>Neoptera</taxon>
        <taxon>Paraneoptera</taxon>
        <taxon>Psocodea</taxon>
        <taxon>Troctomorpha</taxon>
        <taxon>Phthiraptera</taxon>
        <taxon>Amblycera</taxon>
        <taxon>Menoponidae</taxon>
        <taxon>Menopon</taxon>
    </lineage>
</organism>
<feature type="compositionally biased region" description="Acidic residues" evidence="1">
    <location>
        <begin position="381"/>
        <end position="394"/>
    </location>
</feature>
<evidence type="ECO:0000313" key="2">
    <source>
        <dbReference type="EMBL" id="KAL0266279.1"/>
    </source>
</evidence>
<feature type="compositionally biased region" description="Polar residues" evidence="1">
    <location>
        <begin position="171"/>
        <end position="182"/>
    </location>
</feature>
<feature type="region of interest" description="Disordered" evidence="1">
    <location>
        <begin position="331"/>
        <end position="396"/>
    </location>
</feature>
<dbReference type="EMBL" id="JARGDH010000005">
    <property type="protein sequence ID" value="KAL0266279.1"/>
    <property type="molecule type" value="Genomic_DNA"/>
</dbReference>
<feature type="compositionally biased region" description="Basic and acidic residues" evidence="1">
    <location>
        <begin position="117"/>
        <end position="135"/>
    </location>
</feature>
<comment type="caution">
    <text evidence="2">The sequence shown here is derived from an EMBL/GenBank/DDBJ whole genome shotgun (WGS) entry which is preliminary data.</text>
</comment>
<feature type="compositionally biased region" description="Low complexity" evidence="1">
    <location>
        <begin position="358"/>
        <end position="369"/>
    </location>
</feature>
<evidence type="ECO:0000256" key="1">
    <source>
        <dbReference type="SAM" id="MobiDB-lite"/>
    </source>
</evidence>
<sequence length="736" mass="84273">MPIKEDQQYSSDIYDCSEDRCIEEAQTSSCRDHIILNEKDNRSLNENEMVVTDKPDENYFTKNFDECMKRLQIIEKEQEIMEAEAGRTLNVYNFKKPPKRQMTPPAEESSVPPPEHASQETVKEEVGGEEMEQKTSRAAQTTENGEGRDEKPTSTSTSKEPTVNMSHELPNESSTRNTGWYSNLRRQFENETKAKESSCRVTGATLKTASPQTLENDSKDVKHYFSRLVRSNKSLIDEELPDPDKVQNIRAMFQESLNSTLQKNINRFGGSLQNINAKQTAEDQFARPKSAQGNSKDFVAEFPKMKKEEEAVVPGPGRTVPEDRAVLKGHNKAHPKNQARVPEKSRRFPQSRWTDTTSLSSGVSSDFSSYETDAECCSREEIEENTTDEELHDDGEDKHYVRSETLEKIRSFGTSVTYFGGQMITCSVGPLLSPTTQAILDEIGEKYPDRKNFTRTFEEFYRKYTENNNELRRKKLGRARSFGQNDVFHKPNILSNTEIDMYKNDLEVEIGIRKPSGKNQNTLRQKLVKSNSVGSRFEFFEREVAEKLNEILETAVEMAGKSEEETPKGTVKTAVAEEEPANESQILFGYDKEAFDRERKTDMEFEEFEVCETVEEKIEKLEDDSQNYRLTIRVNQDDPEEAVALEEIVINDQEPLDSLEIYLKTRKCDYSDSRCTNFQVSECRHPVPDCRRPSAGSKWPIETTVMVDIQKNEEQMPKLIAAGKSSVKTKTRSFKK</sequence>
<reference evidence="2" key="1">
    <citation type="journal article" date="2024" name="Gigascience">
        <title>Chromosome-level genome of the poultry shaft louse Menopon gallinae provides insight into the host-switching and adaptive evolution of parasitic lice.</title>
        <authorList>
            <person name="Xu Y."/>
            <person name="Ma L."/>
            <person name="Liu S."/>
            <person name="Liang Y."/>
            <person name="Liu Q."/>
            <person name="He Z."/>
            <person name="Tian L."/>
            <person name="Duan Y."/>
            <person name="Cai W."/>
            <person name="Li H."/>
            <person name="Song F."/>
        </authorList>
    </citation>
    <scope>NUCLEOTIDE SEQUENCE</scope>
    <source>
        <strain evidence="2">Cailab_2023a</strain>
    </source>
</reference>
<feature type="region of interest" description="Disordered" evidence="1">
    <location>
        <begin position="92"/>
        <end position="182"/>
    </location>
</feature>